<evidence type="ECO:0000313" key="2">
    <source>
        <dbReference type="Proteomes" id="UP000814033"/>
    </source>
</evidence>
<name>A0ACB8R0G4_9AGAM</name>
<proteinExistence type="predicted"/>
<keyword evidence="2" id="KW-1185">Reference proteome</keyword>
<organism evidence="1 2">
    <name type="scientific">Auriscalpium vulgare</name>
    <dbReference type="NCBI Taxonomy" id="40419"/>
    <lineage>
        <taxon>Eukaryota</taxon>
        <taxon>Fungi</taxon>
        <taxon>Dikarya</taxon>
        <taxon>Basidiomycota</taxon>
        <taxon>Agaricomycotina</taxon>
        <taxon>Agaricomycetes</taxon>
        <taxon>Russulales</taxon>
        <taxon>Auriscalpiaceae</taxon>
        <taxon>Auriscalpium</taxon>
    </lineage>
</organism>
<sequence length="49" mass="5766">MRDPSYDFGLRRRRLLLQSRVITRELLFEILAPAAPCLLLMPGRMRDHA</sequence>
<gene>
    <name evidence="1" type="ORF">FA95DRAFT_1614409</name>
</gene>
<accession>A0ACB8R0G4</accession>
<evidence type="ECO:0000313" key="1">
    <source>
        <dbReference type="EMBL" id="KAI0037275.1"/>
    </source>
</evidence>
<reference evidence="1" key="1">
    <citation type="submission" date="2021-02" db="EMBL/GenBank/DDBJ databases">
        <authorList>
            <consortium name="DOE Joint Genome Institute"/>
            <person name="Ahrendt S."/>
            <person name="Looney B.P."/>
            <person name="Miyauchi S."/>
            <person name="Morin E."/>
            <person name="Drula E."/>
            <person name="Courty P.E."/>
            <person name="Chicoki N."/>
            <person name="Fauchery L."/>
            <person name="Kohler A."/>
            <person name="Kuo A."/>
            <person name="Labutti K."/>
            <person name="Pangilinan J."/>
            <person name="Lipzen A."/>
            <person name="Riley R."/>
            <person name="Andreopoulos W."/>
            <person name="He G."/>
            <person name="Johnson J."/>
            <person name="Barry K.W."/>
            <person name="Grigoriev I.V."/>
            <person name="Nagy L."/>
            <person name="Hibbett D."/>
            <person name="Henrissat B."/>
            <person name="Matheny P.B."/>
            <person name="Labbe J."/>
            <person name="Martin F."/>
        </authorList>
    </citation>
    <scope>NUCLEOTIDE SEQUENCE</scope>
    <source>
        <strain evidence="1">FP105234-sp</strain>
    </source>
</reference>
<reference evidence="1" key="2">
    <citation type="journal article" date="2022" name="New Phytol.">
        <title>Evolutionary transition to the ectomycorrhizal habit in the genomes of a hyperdiverse lineage of mushroom-forming fungi.</title>
        <authorList>
            <person name="Looney B."/>
            <person name="Miyauchi S."/>
            <person name="Morin E."/>
            <person name="Drula E."/>
            <person name="Courty P.E."/>
            <person name="Kohler A."/>
            <person name="Kuo A."/>
            <person name="LaButti K."/>
            <person name="Pangilinan J."/>
            <person name="Lipzen A."/>
            <person name="Riley R."/>
            <person name="Andreopoulos W."/>
            <person name="He G."/>
            <person name="Johnson J."/>
            <person name="Nolan M."/>
            <person name="Tritt A."/>
            <person name="Barry K.W."/>
            <person name="Grigoriev I.V."/>
            <person name="Nagy L.G."/>
            <person name="Hibbett D."/>
            <person name="Henrissat B."/>
            <person name="Matheny P.B."/>
            <person name="Labbe J."/>
            <person name="Martin F.M."/>
        </authorList>
    </citation>
    <scope>NUCLEOTIDE SEQUENCE</scope>
    <source>
        <strain evidence="1">FP105234-sp</strain>
    </source>
</reference>
<dbReference type="Proteomes" id="UP000814033">
    <property type="component" value="Unassembled WGS sequence"/>
</dbReference>
<dbReference type="EMBL" id="MU277149">
    <property type="protein sequence ID" value="KAI0037275.1"/>
    <property type="molecule type" value="Genomic_DNA"/>
</dbReference>
<protein>
    <submittedName>
        <fullName evidence="1">Uncharacterized protein</fullName>
    </submittedName>
</protein>
<comment type="caution">
    <text evidence="1">The sequence shown here is derived from an EMBL/GenBank/DDBJ whole genome shotgun (WGS) entry which is preliminary data.</text>
</comment>